<evidence type="ECO:0000313" key="2">
    <source>
        <dbReference type="EMBL" id="WQB71035.1"/>
    </source>
</evidence>
<proteinExistence type="predicted"/>
<evidence type="ECO:0008006" key="4">
    <source>
        <dbReference type="Google" id="ProtNLM"/>
    </source>
</evidence>
<keyword evidence="3" id="KW-1185">Reference proteome</keyword>
<dbReference type="EMBL" id="CP139779">
    <property type="protein sequence ID" value="WQB71035.1"/>
    <property type="molecule type" value="Genomic_DNA"/>
</dbReference>
<sequence>MVDDGWGEGLEEARGRFRALAADHPSKVVTAFNDLFHEEERAIALLELFVTPEAREDWGDFSIASQFFLDQVIAVSTRALRPIDAIDIAYVKVVPDTGVYLSEVPRDDVLGYVNLVWRPELHGWRIHSIGQPVPSYMLPRTDEAGTAPRYDTDVAVEPPPAPAS</sequence>
<evidence type="ECO:0000313" key="3">
    <source>
        <dbReference type="Proteomes" id="UP001324533"/>
    </source>
</evidence>
<dbReference type="RefSeq" id="WP_248242389.1">
    <property type="nucleotide sequence ID" value="NZ_CP139779.1"/>
</dbReference>
<protein>
    <recommendedName>
        <fullName evidence="4">DUF4440 domain-containing protein</fullName>
    </recommendedName>
</protein>
<name>A0ABZ0VBM9_9MICO</name>
<organism evidence="2 3">
    <name type="scientific">Microbacterium invictum</name>
    <dbReference type="NCBI Taxonomy" id="515415"/>
    <lineage>
        <taxon>Bacteria</taxon>
        <taxon>Bacillati</taxon>
        <taxon>Actinomycetota</taxon>
        <taxon>Actinomycetes</taxon>
        <taxon>Micrococcales</taxon>
        <taxon>Microbacteriaceae</taxon>
        <taxon>Microbacterium</taxon>
    </lineage>
</organism>
<feature type="region of interest" description="Disordered" evidence="1">
    <location>
        <begin position="140"/>
        <end position="164"/>
    </location>
</feature>
<evidence type="ECO:0000256" key="1">
    <source>
        <dbReference type="SAM" id="MobiDB-lite"/>
    </source>
</evidence>
<reference evidence="2 3" key="1">
    <citation type="submission" date="2023-06" db="EMBL/GenBank/DDBJ databases">
        <title>Rock-solubilizing bacteria, Microbacterium invictum, promotes re-establishment of vegetation in rocky wasteland by accelerating rock bio-weathering and reshaping soil bacterial community.</title>
        <authorList>
            <person name="Liu C."/>
        </authorList>
    </citation>
    <scope>NUCLEOTIDE SEQUENCE [LARGE SCALE GENOMIC DNA]</scope>
    <source>
        <strain evidence="2 3">X-18</strain>
    </source>
</reference>
<dbReference type="Proteomes" id="UP001324533">
    <property type="component" value="Chromosome"/>
</dbReference>
<gene>
    <name evidence="2" type="ORF">T9R20_03475</name>
</gene>
<accession>A0ABZ0VBM9</accession>